<evidence type="ECO:0000259" key="2">
    <source>
        <dbReference type="Pfam" id="PF01814"/>
    </source>
</evidence>
<name>A0ABR7WF63_9ACTN</name>
<sequence>MTTTQNTTAGTAGTTVTQVRLPGQAAAPDGPIDPFMMYVMHHAFRRDLAGFVRCAPHTPVPDRATWHALQERWSLFRETLHHHHAGEDAWLWPLLESRCTSAEKAVLDAMEAEHGQIDPLLAACDDGFAAMAAGADERSRDNLTDVLGRTQEHLATHLAHEENDALALIQQYLSEDDWATLEKRFGEDNRLRDLFRVAPWAVKGLDEDAYRQLRPRIPGPMWVIARLGSRSFRRGERRAFRYDPDVAI</sequence>
<keyword evidence="4" id="KW-1185">Reference proteome</keyword>
<proteinExistence type="predicted"/>
<comment type="caution">
    <text evidence="3">The sequence shown here is derived from an EMBL/GenBank/DDBJ whole genome shotgun (WGS) entry which is preliminary data.</text>
</comment>
<evidence type="ECO:0000313" key="3">
    <source>
        <dbReference type="EMBL" id="MBD1321429.1"/>
    </source>
</evidence>
<dbReference type="Pfam" id="PF01814">
    <property type="entry name" value="Hemerythrin"/>
    <property type="match status" value="1"/>
</dbReference>
<dbReference type="EMBL" id="JACWMS010000003">
    <property type="protein sequence ID" value="MBD1321429.1"/>
    <property type="molecule type" value="Genomic_DNA"/>
</dbReference>
<feature type="domain" description="Hemerythrin-like" evidence="2">
    <location>
        <begin position="38"/>
        <end position="168"/>
    </location>
</feature>
<organism evidence="3 4">
    <name type="scientific">Gordonia hankookensis</name>
    <dbReference type="NCBI Taxonomy" id="589403"/>
    <lineage>
        <taxon>Bacteria</taxon>
        <taxon>Bacillati</taxon>
        <taxon>Actinomycetota</taxon>
        <taxon>Actinomycetes</taxon>
        <taxon>Mycobacteriales</taxon>
        <taxon>Gordoniaceae</taxon>
        <taxon>Gordonia</taxon>
    </lineage>
</organism>
<feature type="compositionally biased region" description="Low complexity" evidence="1">
    <location>
        <begin position="1"/>
        <end position="19"/>
    </location>
</feature>
<protein>
    <submittedName>
        <fullName evidence="3">Hemerythrin domain-containing protein</fullName>
    </submittedName>
</protein>
<dbReference type="Proteomes" id="UP000602395">
    <property type="component" value="Unassembled WGS sequence"/>
</dbReference>
<evidence type="ECO:0000313" key="4">
    <source>
        <dbReference type="Proteomes" id="UP000602395"/>
    </source>
</evidence>
<accession>A0ABR7WF63</accession>
<reference evidence="3 4" key="1">
    <citation type="submission" date="2020-09" db="EMBL/GenBank/DDBJ databases">
        <title>Novel species in genus Gordonia.</title>
        <authorList>
            <person name="Zhang G."/>
        </authorList>
    </citation>
    <scope>NUCLEOTIDE SEQUENCE [LARGE SCALE GENOMIC DNA]</scope>
    <source>
        <strain evidence="3 4">ON-33</strain>
    </source>
</reference>
<feature type="region of interest" description="Disordered" evidence="1">
    <location>
        <begin position="1"/>
        <end position="25"/>
    </location>
</feature>
<evidence type="ECO:0000256" key="1">
    <source>
        <dbReference type="SAM" id="MobiDB-lite"/>
    </source>
</evidence>
<dbReference type="RefSeq" id="WP_190267952.1">
    <property type="nucleotide sequence ID" value="NZ_BAABAD010000005.1"/>
</dbReference>
<dbReference type="CDD" id="cd12108">
    <property type="entry name" value="Hr-like"/>
    <property type="match status" value="1"/>
</dbReference>
<dbReference type="Gene3D" id="1.20.120.520">
    <property type="entry name" value="nmb1532 protein domain like"/>
    <property type="match status" value="1"/>
</dbReference>
<gene>
    <name evidence="3" type="ORF">IDF66_17720</name>
</gene>
<dbReference type="InterPro" id="IPR012312">
    <property type="entry name" value="Hemerythrin-like"/>
</dbReference>